<feature type="transmembrane region" description="Helical" evidence="1">
    <location>
        <begin position="195"/>
        <end position="222"/>
    </location>
</feature>
<evidence type="ECO:0000256" key="1">
    <source>
        <dbReference type="SAM" id="Phobius"/>
    </source>
</evidence>
<proteinExistence type="predicted"/>
<keyword evidence="1" id="KW-0472">Membrane</keyword>
<dbReference type="Proteomes" id="UP000242180">
    <property type="component" value="Unassembled WGS sequence"/>
</dbReference>
<keyword evidence="1" id="KW-0812">Transmembrane</keyword>
<dbReference type="AlphaFoldDB" id="A0A1X2H520"/>
<feature type="transmembrane region" description="Helical" evidence="1">
    <location>
        <begin position="34"/>
        <end position="56"/>
    </location>
</feature>
<evidence type="ECO:0000313" key="3">
    <source>
        <dbReference type="Proteomes" id="UP000242180"/>
    </source>
</evidence>
<feature type="transmembrane region" description="Helical" evidence="1">
    <location>
        <begin position="162"/>
        <end position="183"/>
    </location>
</feature>
<evidence type="ECO:0000313" key="2">
    <source>
        <dbReference type="EMBL" id="ORY93418.1"/>
    </source>
</evidence>
<feature type="transmembrane region" description="Helical" evidence="1">
    <location>
        <begin position="314"/>
        <end position="331"/>
    </location>
</feature>
<evidence type="ECO:0008006" key="4">
    <source>
        <dbReference type="Google" id="ProtNLM"/>
    </source>
</evidence>
<feature type="transmembrane region" description="Helical" evidence="1">
    <location>
        <begin position="243"/>
        <end position="270"/>
    </location>
</feature>
<feature type="transmembrane region" description="Helical" evidence="1">
    <location>
        <begin position="81"/>
        <end position="104"/>
    </location>
</feature>
<protein>
    <recommendedName>
        <fullName evidence="4">THH1/TOM1/TOM3 domain-containing protein</fullName>
    </recommendedName>
</protein>
<sequence length="332" mass="37138">MDNSRTLARHCTDGVCHCDWRITITNCEEATAMWYVNLVNIILSGFVIILGCALMFHRTVNQGHRLWDNAKRKGCFRPKPVDMMLLLVTIYNCLRLVSSVILMADISPDNIIARSFLFEFPWQFGYGGIAMYLVGIAQTLSESQKVAGWLPSPRTVDLVGCWFFFWPFVIDNICSLISGALATSDLEKAEIFAHLLYGFWFLHCSTLGCAVLFAGIRLVYILRGHLEKFSQTHARYKALYAGIFKIQIIVTILVICLWGFAALLLLYSILRDQIMTSTVGSVIFGTIWAYLGVLSAIFVEIAIVVKQVLTFGDISYIVLTSLTALACLGTSP</sequence>
<accession>A0A1X2H520</accession>
<dbReference type="InParanoid" id="A0A1X2H520"/>
<keyword evidence="3" id="KW-1185">Reference proteome</keyword>
<gene>
    <name evidence="2" type="ORF">BCR43DRAFT_478496</name>
</gene>
<organism evidence="2 3">
    <name type="scientific">Syncephalastrum racemosum</name>
    <name type="common">Filamentous fungus</name>
    <dbReference type="NCBI Taxonomy" id="13706"/>
    <lineage>
        <taxon>Eukaryota</taxon>
        <taxon>Fungi</taxon>
        <taxon>Fungi incertae sedis</taxon>
        <taxon>Mucoromycota</taxon>
        <taxon>Mucoromycotina</taxon>
        <taxon>Mucoromycetes</taxon>
        <taxon>Mucorales</taxon>
        <taxon>Syncephalastraceae</taxon>
        <taxon>Syncephalastrum</taxon>
    </lineage>
</organism>
<dbReference type="OrthoDB" id="2131431at2759"/>
<dbReference type="OMA" id="THARYKA"/>
<reference evidence="2 3" key="1">
    <citation type="submission" date="2016-07" db="EMBL/GenBank/DDBJ databases">
        <title>Pervasive Adenine N6-methylation of Active Genes in Fungi.</title>
        <authorList>
            <consortium name="DOE Joint Genome Institute"/>
            <person name="Mondo S.J."/>
            <person name="Dannebaum R.O."/>
            <person name="Kuo R.C."/>
            <person name="Labutti K."/>
            <person name="Haridas S."/>
            <person name="Kuo A."/>
            <person name="Salamov A."/>
            <person name="Ahrendt S.R."/>
            <person name="Lipzen A."/>
            <person name="Sullivan W."/>
            <person name="Andreopoulos W.B."/>
            <person name="Clum A."/>
            <person name="Lindquist E."/>
            <person name="Daum C."/>
            <person name="Ramamoorthy G.K."/>
            <person name="Gryganskyi A."/>
            <person name="Culley D."/>
            <person name="Magnuson J.K."/>
            <person name="James T.Y."/>
            <person name="O'Malley M.A."/>
            <person name="Stajich J.E."/>
            <person name="Spatafora J.W."/>
            <person name="Visel A."/>
            <person name="Grigoriev I.V."/>
        </authorList>
    </citation>
    <scope>NUCLEOTIDE SEQUENCE [LARGE SCALE GENOMIC DNA]</scope>
    <source>
        <strain evidence="2 3">NRRL 2496</strain>
    </source>
</reference>
<feature type="transmembrane region" description="Helical" evidence="1">
    <location>
        <begin position="124"/>
        <end position="141"/>
    </location>
</feature>
<comment type="caution">
    <text evidence="2">The sequence shown here is derived from an EMBL/GenBank/DDBJ whole genome shotgun (WGS) entry which is preliminary data.</text>
</comment>
<feature type="transmembrane region" description="Helical" evidence="1">
    <location>
        <begin position="282"/>
        <end position="305"/>
    </location>
</feature>
<keyword evidence="1" id="KW-1133">Transmembrane helix</keyword>
<dbReference type="EMBL" id="MCGN01000009">
    <property type="protein sequence ID" value="ORY93418.1"/>
    <property type="molecule type" value="Genomic_DNA"/>
</dbReference>
<name>A0A1X2H520_SYNRA</name>